<feature type="region of interest" description="Disordered" evidence="10">
    <location>
        <begin position="564"/>
        <end position="683"/>
    </location>
</feature>
<evidence type="ECO:0000256" key="10">
    <source>
        <dbReference type="SAM" id="MobiDB-lite"/>
    </source>
</evidence>
<feature type="compositionally biased region" description="Low complexity" evidence="10">
    <location>
        <begin position="138"/>
        <end position="152"/>
    </location>
</feature>
<dbReference type="GO" id="GO:0016567">
    <property type="term" value="P:protein ubiquitination"/>
    <property type="evidence" value="ECO:0007669"/>
    <property type="project" value="InterPro"/>
</dbReference>
<evidence type="ECO:0000256" key="7">
    <source>
        <dbReference type="ARBA" id="ARBA00022786"/>
    </source>
</evidence>
<dbReference type="InterPro" id="IPR001841">
    <property type="entry name" value="Znf_RING"/>
</dbReference>
<dbReference type="FunFam" id="1.20.120.1750:FF:000007">
    <property type="entry name" value="RBR-type E3 ubiquitin transferase"/>
    <property type="match status" value="1"/>
</dbReference>
<evidence type="ECO:0000256" key="1">
    <source>
        <dbReference type="ARBA" id="ARBA00001798"/>
    </source>
</evidence>
<dbReference type="SMART" id="SM00184">
    <property type="entry name" value="RING"/>
    <property type="match status" value="2"/>
</dbReference>
<dbReference type="GO" id="GO:0061630">
    <property type="term" value="F:ubiquitin protein ligase activity"/>
    <property type="evidence" value="ECO:0007669"/>
    <property type="project" value="UniProtKB-EC"/>
</dbReference>
<comment type="caution">
    <text evidence="14">The sequence shown here is derived from an EMBL/GenBank/DDBJ whole genome shotgun (WGS) entry which is preliminary data.</text>
</comment>
<evidence type="ECO:0000256" key="4">
    <source>
        <dbReference type="ARBA" id="ARBA00022723"/>
    </source>
</evidence>
<evidence type="ECO:0000256" key="2">
    <source>
        <dbReference type="ARBA" id="ARBA00012251"/>
    </source>
</evidence>
<name>A0A1Q3EEH7_LENED</name>
<feature type="transmembrane region" description="Helical" evidence="11">
    <location>
        <begin position="792"/>
        <end position="813"/>
    </location>
</feature>
<gene>
    <name evidence="14" type="ORF">LENED_007494</name>
</gene>
<feature type="domain" description="RING-type" evidence="12">
    <location>
        <begin position="169"/>
        <end position="213"/>
    </location>
</feature>
<feature type="compositionally biased region" description="Basic residues" evidence="10">
    <location>
        <begin position="613"/>
        <end position="624"/>
    </location>
</feature>
<dbReference type="Gene3D" id="3.30.40.10">
    <property type="entry name" value="Zinc/RING finger domain, C3HC4 (zinc finger)"/>
    <property type="match status" value="1"/>
</dbReference>
<evidence type="ECO:0000256" key="9">
    <source>
        <dbReference type="PROSITE-ProRule" id="PRU00175"/>
    </source>
</evidence>
<feature type="region of interest" description="Disordered" evidence="10">
    <location>
        <begin position="721"/>
        <end position="766"/>
    </location>
</feature>
<dbReference type="CDD" id="cd16773">
    <property type="entry name" value="RING-HC_RBR_TRIAD1"/>
    <property type="match status" value="1"/>
</dbReference>
<dbReference type="EC" id="2.3.2.31" evidence="2"/>
<dbReference type="GO" id="GO:0008270">
    <property type="term" value="F:zinc ion binding"/>
    <property type="evidence" value="ECO:0007669"/>
    <property type="project" value="UniProtKB-KW"/>
</dbReference>
<feature type="compositionally biased region" description="Acidic residues" evidence="10">
    <location>
        <begin position="1"/>
        <end position="40"/>
    </location>
</feature>
<feature type="domain" description="RING-type" evidence="13">
    <location>
        <begin position="165"/>
        <end position="351"/>
    </location>
</feature>
<dbReference type="Proteomes" id="UP000188533">
    <property type="component" value="Unassembled WGS sequence"/>
</dbReference>
<evidence type="ECO:0000259" key="12">
    <source>
        <dbReference type="PROSITE" id="PS50089"/>
    </source>
</evidence>
<keyword evidence="11" id="KW-1133">Transmembrane helix</keyword>
<reference evidence="14 15" key="2">
    <citation type="submission" date="2017-02" db="EMBL/GenBank/DDBJ databases">
        <title>A genome survey and senescence transcriptome analysis in Lentinula edodes.</title>
        <authorList>
            <person name="Sakamoto Y."/>
            <person name="Nakade K."/>
            <person name="Sato S."/>
            <person name="Yoshida Y."/>
            <person name="Miyazaki K."/>
            <person name="Natsume S."/>
            <person name="Konno N."/>
        </authorList>
    </citation>
    <scope>NUCLEOTIDE SEQUENCE [LARGE SCALE GENOMIC DNA]</scope>
    <source>
        <strain evidence="14 15">NBRC 111202</strain>
    </source>
</reference>
<feature type="transmembrane region" description="Helical" evidence="11">
    <location>
        <begin position="819"/>
        <end position="841"/>
    </location>
</feature>
<feature type="region of interest" description="Disordered" evidence="10">
    <location>
        <begin position="1"/>
        <end position="47"/>
    </location>
</feature>
<protein>
    <recommendedName>
        <fullName evidence="2">RBR-type E3 ubiquitin transferase</fullName>
        <ecNumber evidence="2">2.3.2.31</ecNumber>
    </recommendedName>
</protein>
<dbReference type="Pfam" id="PF22191">
    <property type="entry name" value="IBR_1"/>
    <property type="match status" value="1"/>
</dbReference>
<dbReference type="InterPro" id="IPR044066">
    <property type="entry name" value="TRIAD_supradom"/>
</dbReference>
<dbReference type="InterPro" id="IPR045840">
    <property type="entry name" value="Ariadne"/>
</dbReference>
<dbReference type="SUPFAM" id="SSF57850">
    <property type="entry name" value="RING/U-box"/>
    <property type="match status" value="2"/>
</dbReference>
<dbReference type="EMBL" id="BDGU01000258">
    <property type="protein sequence ID" value="GAW05625.1"/>
    <property type="molecule type" value="Genomic_DNA"/>
</dbReference>
<keyword evidence="11" id="KW-0472">Membrane</keyword>
<dbReference type="InterPro" id="IPR002867">
    <property type="entry name" value="IBR_dom"/>
</dbReference>
<comment type="catalytic activity">
    <reaction evidence="1">
        <text>[E2 ubiquitin-conjugating enzyme]-S-ubiquitinyl-L-cysteine + [acceptor protein]-L-lysine = [E2 ubiquitin-conjugating enzyme]-L-cysteine + [acceptor protein]-N(6)-ubiquitinyl-L-lysine.</text>
        <dbReference type="EC" id="2.3.2.31"/>
    </reaction>
</comment>
<dbReference type="SMART" id="SM00647">
    <property type="entry name" value="IBR"/>
    <property type="match status" value="1"/>
</dbReference>
<evidence type="ECO:0000259" key="13">
    <source>
        <dbReference type="PROSITE" id="PS51873"/>
    </source>
</evidence>
<evidence type="ECO:0000256" key="8">
    <source>
        <dbReference type="ARBA" id="ARBA00022833"/>
    </source>
</evidence>
<dbReference type="PROSITE" id="PS50089">
    <property type="entry name" value="ZF_RING_2"/>
    <property type="match status" value="1"/>
</dbReference>
<organism evidence="14 15">
    <name type="scientific">Lentinula edodes</name>
    <name type="common">Shiitake mushroom</name>
    <name type="synonym">Lentinus edodes</name>
    <dbReference type="NCBI Taxonomy" id="5353"/>
    <lineage>
        <taxon>Eukaryota</taxon>
        <taxon>Fungi</taxon>
        <taxon>Dikarya</taxon>
        <taxon>Basidiomycota</taxon>
        <taxon>Agaricomycotina</taxon>
        <taxon>Agaricomycetes</taxon>
        <taxon>Agaricomycetidae</taxon>
        <taxon>Agaricales</taxon>
        <taxon>Marasmiineae</taxon>
        <taxon>Omphalotaceae</taxon>
        <taxon>Lentinula</taxon>
    </lineage>
</organism>
<feature type="transmembrane region" description="Helical" evidence="11">
    <location>
        <begin position="940"/>
        <end position="964"/>
    </location>
</feature>
<dbReference type="CDD" id="cd20356">
    <property type="entry name" value="Rcat_RBR_HHARI-like"/>
    <property type="match status" value="1"/>
</dbReference>
<evidence type="ECO:0000313" key="15">
    <source>
        <dbReference type="Proteomes" id="UP000188533"/>
    </source>
</evidence>
<dbReference type="Gene3D" id="1.20.120.1750">
    <property type="match status" value="1"/>
</dbReference>
<feature type="region of interest" description="Disordered" evidence="10">
    <location>
        <begin position="132"/>
        <end position="156"/>
    </location>
</feature>
<dbReference type="InterPro" id="IPR031127">
    <property type="entry name" value="E3_UB_ligase_RBR"/>
</dbReference>
<dbReference type="InterPro" id="IPR013083">
    <property type="entry name" value="Znf_RING/FYVE/PHD"/>
</dbReference>
<evidence type="ECO:0000256" key="6">
    <source>
        <dbReference type="ARBA" id="ARBA00022771"/>
    </source>
</evidence>
<evidence type="ECO:0000256" key="11">
    <source>
        <dbReference type="SAM" id="Phobius"/>
    </source>
</evidence>
<sequence>MSSDYEISDNEGDYYDSDEMMEDYQNDDQDEDDMEMDDYNDDFRINAGPKRKSYEVDYTSLSQSSVEESLKEDVDHICGILGVDPAVAALLLRHQGWNKESLIEKYMENPTKVLVDSGAAVPEPAREPIVRAHSVDRSSAQKSISSPAASASKFRKDAKSSEEPESFVCPICFDDSPELKPVALDCGHSACSGCWNAYTISKIRDEGEHCIRCMTEGCAIVAPDDFVHNILVSDAAPPGSDTNENLVAWTRFQELLAARTLSRAHQLRIRQRQETGTVVTVGHHLPCEDDSETANWIKSNTKECSKCQSTIEKNGGCNHMTCKKCKYEFCWVCMGPWSEHGTAWYSCNRYDEKGGIEARDAQSRSRASLERYLHYYNRWANHEQSAKLSVELYAKTEKKMEDMQITSDLTWIEVQFMKKAVEEVEKCRMTLKWTYAMAYYLARGNEKDLFEDNQRDLEKAVEDLSELLESPIETENIPVLRQKVTDKTVYVQKRNEIVLEDTATGFLDGRWKWNVSVDGFEDPAEEIRRRNFRSRSSDGTVGFILSIYTQAELGPQWKAIAKTMSSRRMSSPPPSIDAPSLPLDYPLSQIAPSPVVPAEETINDPPPPYPSPRTRRARGTRQNRRVPETLQRISTQHSRIPSNESDNEVQRSPRTSLRPSVVENPGADASEITPLLAGSSSSRSAILRPRSLSQSSINSFAPSLASLAQTAWVFFSECDSDDEESRSENGHDSEGEENGGPSHAGRRPPACAVSVETREDGSIPPESGGFFSSKAWARYFHPVFRGVYWRSLTHLVVVNFPFALLAWVYLFVFTVTGTILLIALPLGAILCFFNLLGARAFSRAELFIQTRFHSPLHYPLSVLHAAASTSTPSITRLISNYPIFTRSRHPSASELESGQAVVGEEVAETSFYKNTYSMFTDSTSFQALFYFLVIKPAITLLFLLFFLVICVPLLVLVVPAPMVLRVCRRIGRWQAVVAVEGLIVVVR</sequence>
<proteinExistence type="predicted"/>
<accession>A0A1Q3EEH7</accession>
<dbReference type="PROSITE" id="PS51873">
    <property type="entry name" value="TRIAD"/>
    <property type="match status" value="1"/>
</dbReference>
<keyword evidence="11" id="KW-0812">Transmembrane</keyword>
<keyword evidence="6 9" id="KW-0863">Zinc-finger</keyword>
<evidence type="ECO:0000256" key="3">
    <source>
        <dbReference type="ARBA" id="ARBA00022679"/>
    </source>
</evidence>
<keyword evidence="7" id="KW-0833">Ubl conjugation pathway</keyword>
<dbReference type="AlphaFoldDB" id="A0A1Q3EEH7"/>
<dbReference type="Pfam" id="PF19422">
    <property type="entry name" value="Ariadne"/>
    <property type="match status" value="1"/>
</dbReference>
<evidence type="ECO:0000256" key="5">
    <source>
        <dbReference type="ARBA" id="ARBA00022737"/>
    </source>
</evidence>
<evidence type="ECO:0000313" key="14">
    <source>
        <dbReference type="EMBL" id="GAW05625.1"/>
    </source>
</evidence>
<dbReference type="PANTHER" id="PTHR11685">
    <property type="entry name" value="RBR FAMILY RING FINGER AND IBR DOMAIN-CONTAINING"/>
    <property type="match status" value="1"/>
</dbReference>
<reference evidence="14 15" key="1">
    <citation type="submission" date="2016-08" db="EMBL/GenBank/DDBJ databases">
        <authorList>
            <consortium name="Lentinula edodes genome sequencing consortium"/>
            <person name="Sakamoto Y."/>
            <person name="Nakade K."/>
            <person name="Sato S."/>
            <person name="Yoshida Y."/>
            <person name="Miyazaki K."/>
            <person name="Natsume S."/>
            <person name="Konno N."/>
        </authorList>
    </citation>
    <scope>NUCLEOTIDE SEQUENCE [LARGE SCALE GENOMIC DNA]</scope>
    <source>
        <strain evidence="14 15">NBRC 111202</strain>
    </source>
</reference>
<dbReference type="Pfam" id="PF21235">
    <property type="entry name" value="UBA_ARI1"/>
    <property type="match status" value="1"/>
</dbReference>
<keyword evidence="15" id="KW-1185">Reference proteome</keyword>
<keyword evidence="8" id="KW-0862">Zinc</keyword>
<keyword evidence="3" id="KW-0808">Transferase</keyword>
<keyword evidence="5" id="KW-0677">Repeat</keyword>
<dbReference type="STRING" id="5353.A0A1Q3EEH7"/>
<feature type="compositionally biased region" description="Polar residues" evidence="10">
    <location>
        <begin position="631"/>
        <end position="658"/>
    </location>
</feature>
<keyword evidence="4" id="KW-0479">Metal-binding</keyword>
<dbReference type="InterPro" id="IPR048962">
    <property type="entry name" value="ARIH1-like_UBL"/>
</dbReference>